<dbReference type="InterPro" id="IPR036770">
    <property type="entry name" value="Ankyrin_rpt-contain_sf"/>
</dbReference>
<evidence type="ECO:0000259" key="5">
    <source>
        <dbReference type="PROSITE" id="PS50011"/>
    </source>
</evidence>
<feature type="repeat" description="ANK" evidence="3">
    <location>
        <begin position="96"/>
        <end position="129"/>
    </location>
</feature>
<dbReference type="Gene3D" id="1.25.40.20">
    <property type="entry name" value="Ankyrin repeat-containing domain"/>
    <property type="match status" value="1"/>
</dbReference>
<dbReference type="InterPro" id="IPR011009">
    <property type="entry name" value="Kinase-like_dom_sf"/>
</dbReference>
<evidence type="ECO:0000256" key="2">
    <source>
        <dbReference type="ARBA" id="ARBA00023043"/>
    </source>
</evidence>
<gene>
    <name evidence="6" type="ORF">BOTBODRAFT_28844</name>
</gene>
<dbReference type="HOGENOM" id="CLU_000288_7_25_1"/>
<keyword evidence="1" id="KW-0677">Repeat</keyword>
<feature type="compositionally biased region" description="Basic residues" evidence="4">
    <location>
        <begin position="642"/>
        <end position="651"/>
    </location>
</feature>
<dbReference type="PROSITE" id="PS00109">
    <property type="entry name" value="PROTEIN_KINASE_TYR"/>
    <property type="match status" value="1"/>
</dbReference>
<dbReference type="GO" id="GO:0085020">
    <property type="term" value="P:protein K6-linked ubiquitination"/>
    <property type="evidence" value="ECO:0007669"/>
    <property type="project" value="TreeGrafter"/>
</dbReference>
<dbReference type="EMBL" id="KL198021">
    <property type="protein sequence ID" value="KDQ18468.1"/>
    <property type="molecule type" value="Genomic_DNA"/>
</dbReference>
<dbReference type="InterPro" id="IPR001245">
    <property type="entry name" value="Ser-Thr/Tyr_kinase_cat_dom"/>
</dbReference>
<evidence type="ECO:0000313" key="6">
    <source>
        <dbReference type="EMBL" id="KDQ18468.1"/>
    </source>
</evidence>
<reference evidence="7" key="1">
    <citation type="journal article" date="2014" name="Proc. Natl. Acad. Sci. U.S.A.">
        <title>Extensive sampling of basidiomycete genomes demonstrates inadequacy of the white-rot/brown-rot paradigm for wood decay fungi.</title>
        <authorList>
            <person name="Riley R."/>
            <person name="Salamov A.A."/>
            <person name="Brown D.W."/>
            <person name="Nagy L.G."/>
            <person name="Floudas D."/>
            <person name="Held B.W."/>
            <person name="Levasseur A."/>
            <person name="Lombard V."/>
            <person name="Morin E."/>
            <person name="Otillar R."/>
            <person name="Lindquist E.A."/>
            <person name="Sun H."/>
            <person name="LaButti K.M."/>
            <person name="Schmutz J."/>
            <person name="Jabbour D."/>
            <person name="Luo H."/>
            <person name="Baker S.E."/>
            <person name="Pisabarro A.G."/>
            <person name="Walton J.D."/>
            <person name="Blanchette R.A."/>
            <person name="Henrissat B."/>
            <person name="Martin F."/>
            <person name="Cullen D."/>
            <person name="Hibbett D.S."/>
            <person name="Grigoriev I.V."/>
        </authorList>
    </citation>
    <scope>NUCLEOTIDE SEQUENCE [LARGE SCALE GENOMIC DNA]</scope>
    <source>
        <strain evidence="7">FD-172 SS1</strain>
    </source>
</reference>
<dbReference type="AlphaFoldDB" id="A0A067MRU9"/>
<feature type="region of interest" description="Disordered" evidence="4">
    <location>
        <begin position="602"/>
        <end position="651"/>
    </location>
</feature>
<evidence type="ECO:0000256" key="4">
    <source>
        <dbReference type="SAM" id="MobiDB-lite"/>
    </source>
</evidence>
<organism evidence="6 7">
    <name type="scientific">Botryobasidium botryosum (strain FD-172 SS1)</name>
    <dbReference type="NCBI Taxonomy" id="930990"/>
    <lineage>
        <taxon>Eukaryota</taxon>
        <taxon>Fungi</taxon>
        <taxon>Dikarya</taxon>
        <taxon>Basidiomycota</taxon>
        <taxon>Agaricomycotina</taxon>
        <taxon>Agaricomycetes</taxon>
        <taxon>Cantharellales</taxon>
        <taxon>Botryobasidiaceae</taxon>
        <taxon>Botryobasidium</taxon>
    </lineage>
</organism>
<dbReference type="Proteomes" id="UP000027195">
    <property type="component" value="Unassembled WGS sequence"/>
</dbReference>
<dbReference type="Pfam" id="PF12796">
    <property type="entry name" value="Ank_2"/>
    <property type="match status" value="1"/>
</dbReference>
<dbReference type="STRING" id="930990.A0A067MRU9"/>
<dbReference type="GO" id="GO:0005524">
    <property type="term" value="F:ATP binding"/>
    <property type="evidence" value="ECO:0007669"/>
    <property type="project" value="InterPro"/>
</dbReference>
<dbReference type="SMART" id="SM00248">
    <property type="entry name" value="ANK"/>
    <property type="match status" value="5"/>
</dbReference>
<keyword evidence="2 3" id="KW-0040">ANK repeat</keyword>
<dbReference type="PROSITE" id="PS50297">
    <property type="entry name" value="ANK_REP_REGION"/>
    <property type="match status" value="3"/>
</dbReference>
<protein>
    <recommendedName>
        <fullName evidence="5">Protein kinase domain-containing protein</fullName>
    </recommendedName>
</protein>
<dbReference type="InterPro" id="IPR000719">
    <property type="entry name" value="Prot_kinase_dom"/>
</dbReference>
<dbReference type="InParanoid" id="A0A067MRU9"/>
<dbReference type="GO" id="GO:0004842">
    <property type="term" value="F:ubiquitin-protein transferase activity"/>
    <property type="evidence" value="ECO:0007669"/>
    <property type="project" value="TreeGrafter"/>
</dbReference>
<evidence type="ECO:0000256" key="1">
    <source>
        <dbReference type="ARBA" id="ARBA00022737"/>
    </source>
</evidence>
<evidence type="ECO:0000313" key="7">
    <source>
        <dbReference type="Proteomes" id="UP000027195"/>
    </source>
</evidence>
<feature type="repeat" description="ANK" evidence="3">
    <location>
        <begin position="61"/>
        <end position="95"/>
    </location>
</feature>
<name>A0A067MRU9_BOTB1</name>
<dbReference type="InterPro" id="IPR008266">
    <property type="entry name" value="Tyr_kinase_AS"/>
</dbReference>
<dbReference type="PANTHER" id="PTHR24171">
    <property type="entry name" value="ANKYRIN REPEAT DOMAIN-CONTAINING PROTEIN 39-RELATED"/>
    <property type="match status" value="1"/>
</dbReference>
<feature type="repeat" description="ANK" evidence="3">
    <location>
        <begin position="26"/>
        <end position="60"/>
    </location>
</feature>
<sequence length="651" mass="71604">MSARDRTATISALLDARADPNARKKDDWPPLHLAAQHPHQPPSAIQLLLQAGADPRIRGPSGRTALHSALQKPGCATTVLSMLLDAGADPNAKDNDGETPLHYAVQNRFPPSATQLLLKSGADPRARDKNGRTPLFWATLATKRNTHWSEHVAALRSAGADIDDPDVNGVTPLYEALSRRSVETAFSLLQLGADPCAGHADISIPPRFIIDLIGKTSMETILAIVTRGSFQSEYISSGEDQRVSSRGFNESEKEERKVLVRALRERMLEQPTSGRQGFIAMLSTLYGMLDWYPPDPALHECEVALPQGRPSHFGGFADCWKGLFLGRHEIAMKTFRGSLAEEAGTRRLAREARVWSQLSHPNVLLFLGLCTLGSVPYLISPWMENGHALDFVRKQPDVDRLRLLAQVAIGLDYLHSSKPEPVIHGDLRGANILISLSGDARIADFGLSELKKEIYESYSTPFITAGNPRWQAPEILAADSKEAARRNTTTDVFAYGRVMLELFTADVPFSYIPGSTTVTMMVMRGELPQRPCDDEVIKRGLDDSVWQLMTDCWHATPSERPRAADLVIRLTEALKARSTSKSSTSKTEPSLEIALGESAHIHAESLTAHPLVRPGEAKSSPSEKESSTVEEDPTNERELSPRPRKRLRASD</sequence>
<dbReference type="SUPFAM" id="SSF48403">
    <property type="entry name" value="Ankyrin repeat"/>
    <property type="match status" value="1"/>
</dbReference>
<accession>A0A067MRU9</accession>
<proteinExistence type="predicted"/>
<dbReference type="PROSITE" id="PS50011">
    <property type="entry name" value="PROTEIN_KINASE_DOM"/>
    <property type="match status" value="1"/>
</dbReference>
<dbReference type="OrthoDB" id="539213at2759"/>
<dbReference type="Gene3D" id="1.10.510.10">
    <property type="entry name" value="Transferase(Phosphotransferase) domain 1"/>
    <property type="match status" value="1"/>
</dbReference>
<dbReference type="InterPro" id="IPR002110">
    <property type="entry name" value="Ankyrin_rpt"/>
</dbReference>
<keyword evidence="7" id="KW-1185">Reference proteome</keyword>
<dbReference type="Pfam" id="PF07714">
    <property type="entry name" value="PK_Tyr_Ser-Thr"/>
    <property type="match status" value="1"/>
</dbReference>
<dbReference type="PROSITE" id="PS50088">
    <property type="entry name" value="ANK_REPEAT"/>
    <property type="match status" value="3"/>
</dbReference>
<feature type="domain" description="Protein kinase" evidence="5">
    <location>
        <begin position="305"/>
        <end position="574"/>
    </location>
</feature>
<evidence type="ECO:0000256" key="3">
    <source>
        <dbReference type="PROSITE-ProRule" id="PRU00023"/>
    </source>
</evidence>
<dbReference type="GO" id="GO:0004672">
    <property type="term" value="F:protein kinase activity"/>
    <property type="evidence" value="ECO:0007669"/>
    <property type="project" value="InterPro"/>
</dbReference>
<dbReference type="PANTHER" id="PTHR24171:SF8">
    <property type="entry name" value="BRCA1-ASSOCIATED RING DOMAIN PROTEIN 1"/>
    <property type="match status" value="1"/>
</dbReference>
<dbReference type="SUPFAM" id="SSF56112">
    <property type="entry name" value="Protein kinase-like (PK-like)"/>
    <property type="match status" value="1"/>
</dbReference>